<dbReference type="Pfam" id="PF08206">
    <property type="entry name" value="OB_RNB"/>
    <property type="match status" value="1"/>
</dbReference>
<dbReference type="GO" id="GO:0008859">
    <property type="term" value="F:exoribonuclease II activity"/>
    <property type="evidence" value="ECO:0007669"/>
    <property type="project" value="UniProtKB-UniRule"/>
</dbReference>
<dbReference type="Pfam" id="PF17876">
    <property type="entry name" value="CSD2"/>
    <property type="match status" value="1"/>
</dbReference>
<keyword evidence="6 8" id="KW-0269">Exonuclease</keyword>
<dbReference type="InterPro" id="IPR004476">
    <property type="entry name" value="RNase_II/RNase_R"/>
</dbReference>
<dbReference type="SMART" id="SM00955">
    <property type="entry name" value="RNB"/>
    <property type="match status" value="1"/>
</dbReference>
<evidence type="ECO:0000256" key="2">
    <source>
        <dbReference type="ARBA" id="ARBA00004496"/>
    </source>
</evidence>
<dbReference type="InterPro" id="IPR013223">
    <property type="entry name" value="RNase_B_OB_dom"/>
</dbReference>
<dbReference type="InterPro" id="IPR050180">
    <property type="entry name" value="RNR_Ribonuclease"/>
</dbReference>
<comment type="function">
    <text evidence="8">3'-5' exoribonuclease that releases 5'-nucleoside monophosphates and is involved in maturation of structured RNAs.</text>
</comment>
<dbReference type="InterPro" id="IPR040476">
    <property type="entry name" value="CSD2"/>
</dbReference>
<dbReference type="HAMAP" id="MF_01895">
    <property type="entry name" value="RNase_R"/>
    <property type="match status" value="1"/>
</dbReference>
<evidence type="ECO:0000256" key="1">
    <source>
        <dbReference type="ARBA" id="ARBA00001849"/>
    </source>
</evidence>
<dbReference type="CDD" id="cd04471">
    <property type="entry name" value="S1_RNase_R"/>
    <property type="match status" value="1"/>
</dbReference>
<evidence type="ECO:0000256" key="4">
    <source>
        <dbReference type="ARBA" id="ARBA00022722"/>
    </source>
</evidence>
<dbReference type="Gene3D" id="2.40.50.140">
    <property type="entry name" value="Nucleic acid-binding proteins"/>
    <property type="match status" value="3"/>
</dbReference>
<dbReference type="NCBIfam" id="TIGR02063">
    <property type="entry name" value="RNase_R"/>
    <property type="match status" value="1"/>
</dbReference>
<gene>
    <name evidence="8" type="primary">rnr</name>
    <name evidence="10" type="ORF">TSYNT_9177</name>
</gene>
<reference evidence="10" key="1">
    <citation type="journal article" date="2016" name="Genome Announc.">
        <title>Draft Genome Sequence of the Syntrophic Lactate-Degrading Bacterium Tepidanaerobacter syntrophicus JLT.</title>
        <authorList>
            <person name="Matsuura N."/>
            <person name="Ohashi A."/>
            <person name="Tourlousse D.M."/>
            <person name="Sekiguchi Y."/>
        </authorList>
    </citation>
    <scope>NUCLEOTIDE SEQUENCE [LARGE SCALE GENOMIC DNA]</scope>
    <source>
        <strain evidence="10">JL</strain>
    </source>
</reference>
<dbReference type="InterPro" id="IPR001900">
    <property type="entry name" value="RNase_II/R"/>
</dbReference>
<comment type="subcellular location">
    <subcellularLocation>
        <location evidence="2 8">Cytoplasm</location>
    </subcellularLocation>
</comment>
<sequence length="704" mass="80974">MALNERLIEFMNKEAYKPMTPEELISALNVDKSEIDQLIKALDYMEKNGLVVKNRRGRYGVPEKMNLVAGKVEAHPAGYAFLIPNNPEIEDVYIAREDMNGAMHGDIVLARLKIAPKGAHKKQGEVIRILKRANNKIVGTVERGKNFIFVVPDDKRIFYDVFIPKNKARGVKNRQKVVVKITEWPERHRNPTGEIIEVLGYQDEPGVDVLSIIKKYDLPLDFPPKVVKQLAEIPDKVREEDLAKREDFRHLKIVTIDNEDAKDLDDAISIEKTEDGYRLGVHIADVSYYVKERSPLDKEALRRGCSVYLVDRVVPMLPPKLSNGICSLNPSVDRLTMSVVIDFDKNAEILSYTITPGIIKTCERMTYTQVNKILEDEDPEFIKRFDYLVEDFILMKELAGKLTAKRFARGSLDFDLDEAKVILDENGKPIDVAKEERRIASRIIEEFMIAANEVVAEHMFWLKTPFIYRVHETPDEEKIESLREFLYNLGYTIKGNSNIVKPKSLQQVLEKAKGKPEERLVNTMVLRSLKRARYSEINLGHFGLASPYYTHFTAPIRRYPDLEIHRILRELQENKLDLKRQEKLSKTVEKVAKISSERERIADEAERESVDLKIAEYMSTRIGNVYEAIISGVTPFGIFVELDNTIEGLVHVSNIEDDYYNFNEKNMTLRGERTGRVFKIGDIVKVKVYKVNIAERQIDFVLAE</sequence>
<keyword evidence="4 8" id="KW-0540">Nuclease</keyword>
<dbReference type="GO" id="GO:0006402">
    <property type="term" value="P:mRNA catabolic process"/>
    <property type="evidence" value="ECO:0007669"/>
    <property type="project" value="TreeGrafter"/>
</dbReference>
<dbReference type="InterPro" id="IPR022966">
    <property type="entry name" value="RNase_II/R_CS"/>
</dbReference>
<name>A0A0U9HS84_9FIRM</name>
<dbReference type="Pfam" id="PF00575">
    <property type="entry name" value="S1"/>
    <property type="match status" value="1"/>
</dbReference>
<protein>
    <recommendedName>
        <fullName evidence="8">Ribonuclease R</fullName>
        <shortName evidence="8">RNase R</shortName>
        <ecNumber evidence="8">3.1.13.1</ecNumber>
    </recommendedName>
</protein>
<dbReference type="STRING" id="224999.GCA_001485475_01963"/>
<dbReference type="PROSITE" id="PS50126">
    <property type="entry name" value="S1"/>
    <property type="match status" value="1"/>
</dbReference>
<dbReference type="RefSeq" id="WP_059033581.1">
    <property type="nucleotide sequence ID" value="NZ_BSDN01000005.1"/>
</dbReference>
<keyword evidence="5 8" id="KW-0378">Hydrolase</keyword>
<keyword evidence="3 8" id="KW-0963">Cytoplasm</keyword>
<evidence type="ECO:0000256" key="7">
    <source>
        <dbReference type="ARBA" id="ARBA00022884"/>
    </source>
</evidence>
<keyword evidence="11" id="KW-1185">Reference proteome</keyword>
<dbReference type="OrthoDB" id="9764149at2"/>
<evidence type="ECO:0000256" key="3">
    <source>
        <dbReference type="ARBA" id="ARBA00022490"/>
    </source>
</evidence>
<evidence type="ECO:0000313" key="11">
    <source>
        <dbReference type="Proteomes" id="UP000062160"/>
    </source>
</evidence>
<dbReference type="InterPro" id="IPR011129">
    <property type="entry name" value="CSD"/>
</dbReference>
<dbReference type="Pfam" id="PF00773">
    <property type="entry name" value="RNB"/>
    <property type="match status" value="1"/>
</dbReference>
<dbReference type="InterPro" id="IPR003029">
    <property type="entry name" value="S1_domain"/>
</dbReference>
<dbReference type="InterPro" id="IPR012340">
    <property type="entry name" value="NA-bd_OB-fold"/>
</dbReference>
<accession>A0A0U9HS84</accession>
<proteinExistence type="inferred from homology"/>
<dbReference type="SUPFAM" id="SSF50249">
    <property type="entry name" value="Nucleic acid-binding proteins"/>
    <property type="match status" value="4"/>
</dbReference>
<dbReference type="PANTHER" id="PTHR23355">
    <property type="entry name" value="RIBONUCLEASE"/>
    <property type="match status" value="1"/>
</dbReference>
<dbReference type="EMBL" id="DF977003">
    <property type="protein sequence ID" value="GAQ25927.1"/>
    <property type="molecule type" value="Genomic_DNA"/>
</dbReference>
<dbReference type="SMART" id="SM00357">
    <property type="entry name" value="CSP"/>
    <property type="match status" value="2"/>
</dbReference>
<dbReference type="PROSITE" id="PS01175">
    <property type="entry name" value="RIBONUCLEASE_II"/>
    <property type="match status" value="1"/>
</dbReference>
<dbReference type="AlphaFoldDB" id="A0A0U9HS84"/>
<dbReference type="GO" id="GO:0005829">
    <property type="term" value="C:cytosol"/>
    <property type="evidence" value="ECO:0007669"/>
    <property type="project" value="TreeGrafter"/>
</dbReference>
<evidence type="ECO:0000256" key="8">
    <source>
        <dbReference type="HAMAP-Rule" id="MF_01895"/>
    </source>
</evidence>
<dbReference type="InterPro" id="IPR011805">
    <property type="entry name" value="RNase_R"/>
</dbReference>
<evidence type="ECO:0000256" key="5">
    <source>
        <dbReference type="ARBA" id="ARBA00022801"/>
    </source>
</evidence>
<dbReference type="GO" id="GO:0003723">
    <property type="term" value="F:RNA binding"/>
    <property type="evidence" value="ECO:0007669"/>
    <property type="project" value="UniProtKB-UniRule"/>
</dbReference>
<dbReference type="Proteomes" id="UP000062160">
    <property type="component" value="Unassembled WGS sequence"/>
</dbReference>
<keyword evidence="7 8" id="KW-0694">RNA-binding</keyword>
<evidence type="ECO:0000259" key="9">
    <source>
        <dbReference type="PROSITE" id="PS50126"/>
    </source>
</evidence>
<evidence type="ECO:0000256" key="6">
    <source>
        <dbReference type="ARBA" id="ARBA00022839"/>
    </source>
</evidence>
<comment type="similarity">
    <text evidence="8">Belongs to the RNR ribonuclease family. RNase R subfamily.</text>
</comment>
<dbReference type="EC" id="3.1.13.1" evidence="8"/>
<dbReference type="NCBIfam" id="TIGR00358">
    <property type="entry name" value="3_prime_RNase"/>
    <property type="match status" value="1"/>
</dbReference>
<dbReference type="PANTHER" id="PTHR23355:SF9">
    <property type="entry name" value="DIS3-LIKE EXONUCLEASE 2"/>
    <property type="match status" value="1"/>
</dbReference>
<dbReference type="SMART" id="SM00316">
    <property type="entry name" value="S1"/>
    <property type="match status" value="1"/>
</dbReference>
<evidence type="ECO:0000313" key="10">
    <source>
        <dbReference type="EMBL" id="GAQ25927.1"/>
    </source>
</evidence>
<organism evidence="10">
    <name type="scientific">Tepidanaerobacter syntrophicus</name>
    <dbReference type="NCBI Taxonomy" id="224999"/>
    <lineage>
        <taxon>Bacteria</taxon>
        <taxon>Bacillati</taxon>
        <taxon>Bacillota</taxon>
        <taxon>Clostridia</taxon>
        <taxon>Thermosediminibacterales</taxon>
        <taxon>Tepidanaerobacteraceae</taxon>
        <taxon>Tepidanaerobacter</taxon>
    </lineage>
</organism>
<feature type="domain" description="S1 motif" evidence="9">
    <location>
        <begin position="623"/>
        <end position="703"/>
    </location>
</feature>
<comment type="catalytic activity">
    <reaction evidence="1 8">
        <text>Exonucleolytic cleavage in the 3'- to 5'-direction to yield nucleoside 5'-phosphates.</text>
        <dbReference type="EC" id="3.1.13.1"/>
    </reaction>
</comment>